<evidence type="ECO:0000256" key="1">
    <source>
        <dbReference type="ARBA" id="ARBA00009063"/>
    </source>
</evidence>
<feature type="coiled-coil region" evidence="2">
    <location>
        <begin position="62"/>
        <end position="89"/>
    </location>
</feature>
<dbReference type="GO" id="GO:0006906">
    <property type="term" value="P:vesicle fusion"/>
    <property type="evidence" value="ECO:0007669"/>
    <property type="project" value="TreeGrafter"/>
</dbReference>
<dbReference type="AlphaFoldDB" id="A0A6G0T361"/>
<dbReference type="GO" id="GO:0000149">
    <property type="term" value="F:SNARE binding"/>
    <property type="evidence" value="ECO:0007669"/>
    <property type="project" value="TreeGrafter"/>
</dbReference>
<dbReference type="EMBL" id="VYZN01000065">
    <property type="protein sequence ID" value="KAE9524848.1"/>
    <property type="molecule type" value="Genomic_DNA"/>
</dbReference>
<dbReference type="GO" id="GO:0048278">
    <property type="term" value="P:vesicle docking"/>
    <property type="evidence" value="ECO:0007669"/>
    <property type="project" value="TreeGrafter"/>
</dbReference>
<dbReference type="OrthoDB" id="10035606at2759"/>
<proteinExistence type="inferred from homology"/>
<dbReference type="Proteomes" id="UP000475862">
    <property type="component" value="Unassembled WGS sequence"/>
</dbReference>
<dbReference type="GO" id="GO:0031201">
    <property type="term" value="C:SNARE complex"/>
    <property type="evidence" value="ECO:0007669"/>
    <property type="project" value="TreeGrafter"/>
</dbReference>
<dbReference type="InterPro" id="IPR059001">
    <property type="entry name" value="STX17_N"/>
</dbReference>
<dbReference type="GO" id="GO:0005886">
    <property type="term" value="C:plasma membrane"/>
    <property type="evidence" value="ECO:0007669"/>
    <property type="project" value="TreeGrafter"/>
</dbReference>
<keyword evidence="5" id="KW-1185">Reference proteome</keyword>
<name>A0A6G0T361_APHGL</name>
<dbReference type="InterPro" id="IPR010989">
    <property type="entry name" value="SNARE"/>
</dbReference>
<feature type="domain" description="T-SNARE coiled-coil homology" evidence="3">
    <location>
        <begin position="162"/>
        <end position="216"/>
    </location>
</feature>
<keyword evidence="2" id="KW-0175">Coiled coil</keyword>
<dbReference type="Pfam" id="PF26585">
    <property type="entry name" value="STX17_N"/>
    <property type="match status" value="1"/>
</dbReference>
<dbReference type="GO" id="GO:0006887">
    <property type="term" value="P:exocytosis"/>
    <property type="evidence" value="ECO:0007669"/>
    <property type="project" value="TreeGrafter"/>
</dbReference>
<dbReference type="Gene3D" id="1.20.5.110">
    <property type="match status" value="1"/>
</dbReference>
<protein>
    <recommendedName>
        <fullName evidence="3">t-SNARE coiled-coil homology domain-containing protein</fullName>
    </recommendedName>
</protein>
<gene>
    <name evidence="4" type="ORF">AGLY_014898</name>
</gene>
<evidence type="ECO:0000313" key="5">
    <source>
        <dbReference type="Proteomes" id="UP000475862"/>
    </source>
</evidence>
<reference evidence="4 5" key="1">
    <citation type="submission" date="2019-08" db="EMBL/GenBank/DDBJ databases">
        <title>The genome of the soybean aphid Biotype 1, its phylome, world population structure and adaptation to the North American continent.</title>
        <authorList>
            <person name="Giordano R."/>
            <person name="Donthu R.K."/>
            <person name="Hernandez A.G."/>
            <person name="Wright C.L."/>
            <person name="Zimin A.V."/>
        </authorList>
    </citation>
    <scope>NUCLEOTIDE SEQUENCE [LARGE SCALE GENOMIC DNA]</scope>
    <source>
        <tissue evidence="4">Whole aphids</tissue>
    </source>
</reference>
<dbReference type="GO" id="GO:0000421">
    <property type="term" value="C:autophagosome membrane"/>
    <property type="evidence" value="ECO:0007669"/>
    <property type="project" value="TreeGrafter"/>
</dbReference>
<dbReference type="SUPFAM" id="SSF47661">
    <property type="entry name" value="t-snare proteins"/>
    <property type="match status" value="1"/>
</dbReference>
<dbReference type="GO" id="GO:0012505">
    <property type="term" value="C:endomembrane system"/>
    <property type="evidence" value="ECO:0007669"/>
    <property type="project" value="TreeGrafter"/>
</dbReference>
<dbReference type="PANTHER" id="PTHR19957:SF139">
    <property type="entry name" value="SYNTAXIN-17"/>
    <property type="match status" value="1"/>
</dbReference>
<dbReference type="InterPro" id="IPR000727">
    <property type="entry name" value="T_SNARE_dom"/>
</dbReference>
<sequence>MAESSSLWTTKQRIRHLDLPIKNFIENAIPYQLETLKTLKSNIAKQRRLENRSSMRQLQMKASQSIKRARALLREMETLRNQVADIDLQAFDDLMNPNRQLILEAIDMFKNEDLNEYKSNAVLENMHQENTEQLEAENQKRMFLISIEEEKQKQEKMLAIESDVKNVEQDIKGIQDLFRDLSKLVNDQKEDVEKIEVHTETTHENVIQAEQSLRKAAKLKKMSYPLIGAVVGSCVGGPLGCLAGAKVGVFATVTCFVLGFTGGKVLKDKSNAVEETENTTNVLVNQTINKINFDKNSTFYPALSSDFYCIHQYVTHKSITNLKHKSIILYSSQMRMYLKHHINVFFLIQTKKSYEMLNINERIIIHKNNYKIINKIKKIITLRLSLCASNINYRYKNKGTTTEPTKRNIFFQITQL</sequence>
<dbReference type="PROSITE" id="PS50192">
    <property type="entry name" value="T_SNARE"/>
    <property type="match status" value="1"/>
</dbReference>
<accession>A0A6G0T361</accession>
<organism evidence="4 5">
    <name type="scientific">Aphis glycines</name>
    <name type="common">Soybean aphid</name>
    <dbReference type="NCBI Taxonomy" id="307491"/>
    <lineage>
        <taxon>Eukaryota</taxon>
        <taxon>Metazoa</taxon>
        <taxon>Ecdysozoa</taxon>
        <taxon>Arthropoda</taxon>
        <taxon>Hexapoda</taxon>
        <taxon>Insecta</taxon>
        <taxon>Pterygota</taxon>
        <taxon>Neoptera</taxon>
        <taxon>Paraneoptera</taxon>
        <taxon>Hemiptera</taxon>
        <taxon>Sternorrhyncha</taxon>
        <taxon>Aphidomorpha</taxon>
        <taxon>Aphidoidea</taxon>
        <taxon>Aphididae</taxon>
        <taxon>Aphidini</taxon>
        <taxon>Aphis</taxon>
        <taxon>Aphis</taxon>
    </lineage>
</organism>
<comment type="caution">
    <text evidence="4">The sequence shown here is derived from an EMBL/GenBank/DDBJ whole genome shotgun (WGS) entry which is preliminary data.</text>
</comment>
<dbReference type="InterPro" id="IPR045242">
    <property type="entry name" value="Syntaxin"/>
</dbReference>
<evidence type="ECO:0000313" key="4">
    <source>
        <dbReference type="EMBL" id="KAE9524848.1"/>
    </source>
</evidence>
<dbReference type="PANTHER" id="PTHR19957">
    <property type="entry name" value="SYNTAXIN"/>
    <property type="match status" value="1"/>
</dbReference>
<dbReference type="GO" id="GO:0005484">
    <property type="term" value="F:SNAP receptor activity"/>
    <property type="evidence" value="ECO:0007669"/>
    <property type="project" value="TreeGrafter"/>
</dbReference>
<comment type="similarity">
    <text evidence="1">Belongs to the syntaxin family.</text>
</comment>
<dbReference type="GO" id="GO:0006886">
    <property type="term" value="P:intracellular protein transport"/>
    <property type="evidence" value="ECO:0007669"/>
    <property type="project" value="TreeGrafter"/>
</dbReference>
<evidence type="ECO:0000256" key="2">
    <source>
        <dbReference type="SAM" id="Coils"/>
    </source>
</evidence>
<evidence type="ECO:0000259" key="3">
    <source>
        <dbReference type="PROSITE" id="PS50192"/>
    </source>
</evidence>
<feature type="coiled-coil region" evidence="2">
    <location>
        <begin position="120"/>
        <end position="170"/>
    </location>
</feature>